<sequence length="558" mass="60534">MSLSFSRDEAYRLKRLQALGILDTPAELHFDAITKTAAHILRTPIALLNFIDEAREWCKSAWGMKRQHARREESLCAEALLTDDAMVIPDTARHAHFRNHPQVTGDRSVVFYAGVVLKTSDGVALGTLCAIDHSPRTVTDEELDALRTLAATVVGYIEGQQAATERATKLAAELADANRRLESAANNRDEFLAMLAHELRAPLAPIHTAAEILQRPESSEPQRAWSRDVLQRHTRYMSRIVDDLLSASLVSIGAIDLSLEPVNVAAMIQQSLEMCDADITKGKHALTVTVDTSLFAVADITQSPLIIANLLRNAATYTPPGGRIDVVVDGNVTDIKIRVLDNGVGLTANDTEDIFQLFRQTGRSLARSPGGMGLGLTLARRLAELHGGTLIARSDGPGLGSEFILSLRRSSQSTSARIPPTQELTTALTPLAVLVVDDNHDAADALGVYFELSGHEVRVTYTAVDALALAVEWTPNVVLSDVGLPDMDGYALMRALRRLPNVAPATCIAITGYATRRDREAALDAGFDAHIPKPADVGKLEQFIINLRAAKNLHIKSE</sequence>
<protein>
    <recommendedName>
        <fullName evidence="2">histidine kinase</fullName>
        <ecNumber evidence="2">2.7.13.3</ecNumber>
    </recommendedName>
</protein>
<dbReference type="SUPFAM" id="SSF55874">
    <property type="entry name" value="ATPase domain of HSP90 chaperone/DNA topoisomerase II/histidine kinase"/>
    <property type="match status" value="1"/>
</dbReference>
<keyword evidence="10" id="KW-0489">Methyltransferase</keyword>
<comment type="catalytic activity">
    <reaction evidence="1">
        <text>ATP + protein L-histidine = ADP + protein N-phospho-L-histidine.</text>
        <dbReference type="EC" id="2.7.13.3"/>
    </reaction>
</comment>
<dbReference type="Gene3D" id="3.40.50.2300">
    <property type="match status" value="1"/>
</dbReference>
<dbReference type="EC" id="2.7.13.3" evidence="2"/>
<dbReference type="InterPro" id="IPR004358">
    <property type="entry name" value="Sig_transdc_His_kin-like_C"/>
</dbReference>
<dbReference type="Gene3D" id="3.30.565.10">
    <property type="entry name" value="Histidine kinase-like ATPase, C-terminal domain"/>
    <property type="match status" value="1"/>
</dbReference>
<keyword evidence="5" id="KW-0418">Kinase</keyword>
<comment type="caution">
    <text evidence="10">The sequence shown here is derived from an EMBL/GenBank/DDBJ whole genome shotgun (WGS) entry which is preliminary data.</text>
</comment>
<dbReference type="Gene3D" id="1.10.287.130">
    <property type="match status" value="1"/>
</dbReference>
<name>A0A226XAF9_CABSO</name>
<dbReference type="Pfam" id="PF02518">
    <property type="entry name" value="HATPase_c"/>
    <property type="match status" value="1"/>
</dbReference>
<dbReference type="Pfam" id="PF01590">
    <property type="entry name" value="GAF"/>
    <property type="match status" value="1"/>
</dbReference>
<evidence type="ECO:0000256" key="2">
    <source>
        <dbReference type="ARBA" id="ARBA00012438"/>
    </source>
</evidence>
<dbReference type="RefSeq" id="WP_089158963.1">
    <property type="nucleotide sequence ID" value="NZ_MTHB01000014.1"/>
</dbReference>
<organism evidence="10 11">
    <name type="scientific">Caballeronia sordidicola</name>
    <name type="common">Burkholderia sordidicola</name>
    <dbReference type="NCBI Taxonomy" id="196367"/>
    <lineage>
        <taxon>Bacteria</taxon>
        <taxon>Pseudomonadati</taxon>
        <taxon>Pseudomonadota</taxon>
        <taxon>Betaproteobacteria</taxon>
        <taxon>Burkholderiales</taxon>
        <taxon>Burkholderiaceae</taxon>
        <taxon>Caballeronia</taxon>
    </lineage>
</organism>
<evidence type="ECO:0000256" key="6">
    <source>
        <dbReference type="PROSITE-ProRule" id="PRU00169"/>
    </source>
</evidence>
<gene>
    <name evidence="10" type="ORF">BSU04_01715</name>
</gene>
<dbReference type="SMART" id="SM00388">
    <property type="entry name" value="HisKA"/>
    <property type="match status" value="1"/>
</dbReference>
<feature type="domain" description="Response regulatory" evidence="9">
    <location>
        <begin position="432"/>
        <end position="548"/>
    </location>
</feature>
<dbReference type="PROSITE" id="PS50109">
    <property type="entry name" value="HIS_KIN"/>
    <property type="match status" value="1"/>
</dbReference>
<dbReference type="InterPro" id="IPR011006">
    <property type="entry name" value="CheY-like_superfamily"/>
</dbReference>
<dbReference type="GO" id="GO:0032259">
    <property type="term" value="P:methylation"/>
    <property type="evidence" value="ECO:0007669"/>
    <property type="project" value="UniProtKB-KW"/>
</dbReference>
<dbReference type="InterPro" id="IPR003594">
    <property type="entry name" value="HATPase_dom"/>
</dbReference>
<dbReference type="Gene3D" id="3.30.450.40">
    <property type="match status" value="1"/>
</dbReference>
<dbReference type="PANTHER" id="PTHR43547">
    <property type="entry name" value="TWO-COMPONENT HISTIDINE KINASE"/>
    <property type="match status" value="1"/>
</dbReference>
<dbReference type="InterPro" id="IPR005467">
    <property type="entry name" value="His_kinase_dom"/>
</dbReference>
<accession>A0A226XAF9</accession>
<evidence type="ECO:0000256" key="5">
    <source>
        <dbReference type="ARBA" id="ARBA00022777"/>
    </source>
</evidence>
<dbReference type="InterPro" id="IPR003661">
    <property type="entry name" value="HisK_dim/P_dom"/>
</dbReference>
<feature type="modified residue" description="4-aspartylphosphate" evidence="6">
    <location>
        <position position="481"/>
    </location>
</feature>
<evidence type="ECO:0000256" key="3">
    <source>
        <dbReference type="ARBA" id="ARBA00022553"/>
    </source>
</evidence>
<evidence type="ECO:0000313" key="11">
    <source>
        <dbReference type="Proteomes" id="UP000214720"/>
    </source>
</evidence>
<evidence type="ECO:0000259" key="8">
    <source>
        <dbReference type="PROSITE" id="PS50109"/>
    </source>
</evidence>
<dbReference type="PROSITE" id="PS50110">
    <property type="entry name" value="RESPONSE_REGULATORY"/>
    <property type="match status" value="1"/>
</dbReference>
<dbReference type="EMBL" id="MTHB01000014">
    <property type="protein sequence ID" value="OXC80485.1"/>
    <property type="molecule type" value="Genomic_DNA"/>
</dbReference>
<dbReference type="Pfam" id="PF00512">
    <property type="entry name" value="HisKA"/>
    <property type="match status" value="1"/>
</dbReference>
<dbReference type="SUPFAM" id="SSF47384">
    <property type="entry name" value="Homodimeric domain of signal transducing histidine kinase"/>
    <property type="match status" value="1"/>
</dbReference>
<dbReference type="InterPro" id="IPR036097">
    <property type="entry name" value="HisK_dim/P_sf"/>
</dbReference>
<dbReference type="InterPro" id="IPR029016">
    <property type="entry name" value="GAF-like_dom_sf"/>
</dbReference>
<dbReference type="AlphaFoldDB" id="A0A226XAF9"/>
<feature type="coiled-coil region" evidence="7">
    <location>
        <begin position="160"/>
        <end position="194"/>
    </location>
</feature>
<evidence type="ECO:0000256" key="4">
    <source>
        <dbReference type="ARBA" id="ARBA00022679"/>
    </source>
</evidence>
<dbReference type="CDD" id="cd17580">
    <property type="entry name" value="REC_2_DhkD-like"/>
    <property type="match status" value="1"/>
</dbReference>
<keyword evidence="7" id="KW-0175">Coiled coil</keyword>
<evidence type="ECO:0000313" key="10">
    <source>
        <dbReference type="EMBL" id="OXC80485.1"/>
    </source>
</evidence>
<dbReference type="InterPro" id="IPR001789">
    <property type="entry name" value="Sig_transdc_resp-reg_receiver"/>
</dbReference>
<keyword evidence="3 6" id="KW-0597">Phosphoprotein</keyword>
<keyword evidence="4 10" id="KW-0808">Transferase</keyword>
<dbReference type="OrthoDB" id="9768069at2"/>
<dbReference type="GO" id="GO:0000155">
    <property type="term" value="F:phosphorelay sensor kinase activity"/>
    <property type="evidence" value="ECO:0007669"/>
    <property type="project" value="InterPro"/>
</dbReference>
<feature type="domain" description="Histidine kinase" evidence="8">
    <location>
        <begin position="194"/>
        <end position="411"/>
    </location>
</feature>
<evidence type="ECO:0000256" key="7">
    <source>
        <dbReference type="SAM" id="Coils"/>
    </source>
</evidence>
<dbReference type="SMART" id="SM00387">
    <property type="entry name" value="HATPase_c"/>
    <property type="match status" value="1"/>
</dbReference>
<dbReference type="InterPro" id="IPR036890">
    <property type="entry name" value="HATPase_C_sf"/>
</dbReference>
<dbReference type="Pfam" id="PF00072">
    <property type="entry name" value="Response_reg"/>
    <property type="match status" value="1"/>
</dbReference>
<dbReference type="PRINTS" id="PR00344">
    <property type="entry name" value="BCTRLSENSOR"/>
</dbReference>
<dbReference type="CDD" id="cd00075">
    <property type="entry name" value="HATPase"/>
    <property type="match status" value="1"/>
</dbReference>
<dbReference type="SUPFAM" id="SSF52172">
    <property type="entry name" value="CheY-like"/>
    <property type="match status" value="1"/>
</dbReference>
<reference evidence="11" key="1">
    <citation type="submission" date="2017-01" db="EMBL/GenBank/DDBJ databases">
        <title>Genome Analysis of Deinococcus marmoris KOPRI26562.</title>
        <authorList>
            <person name="Kim J.H."/>
            <person name="Oh H.-M."/>
        </authorList>
    </citation>
    <scope>NUCLEOTIDE SEQUENCE [LARGE SCALE GENOMIC DNA]</scope>
    <source>
        <strain evidence="11">PAMC 26633</strain>
    </source>
</reference>
<dbReference type="SMART" id="SM00448">
    <property type="entry name" value="REC"/>
    <property type="match status" value="1"/>
</dbReference>
<dbReference type="SMART" id="SM00065">
    <property type="entry name" value="GAF"/>
    <property type="match status" value="1"/>
</dbReference>
<dbReference type="PANTHER" id="PTHR43547:SF2">
    <property type="entry name" value="HYBRID SIGNAL TRANSDUCTION HISTIDINE KINASE C"/>
    <property type="match status" value="1"/>
</dbReference>
<dbReference type="GO" id="GO:0008168">
    <property type="term" value="F:methyltransferase activity"/>
    <property type="evidence" value="ECO:0007669"/>
    <property type="project" value="UniProtKB-KW"/>
</dbReference>
<evidence type="ECO:0000256" key="1">
    <source>
        <dbReference type="ARBA" id="ARBA00000085"/>
    </source>
</evidence>
<evidence type="ECO:0000259" key="9">
    <source>
        <dbReference type="PROSITE" id="PS50110"/>
    </source>
</evidence>
<dbReference type="CDD" id="cd00082">
    <property type="entry name" value="HisKA"/>
    <property type="match status" value="1"/>
</dbReference>
<dbReference type="Proteomes" id="UP000214720">
    <property type="component" value="Unassembled WGS sequence"/>
</dbReference>
<dbReference type="InterPro" id="IPR003018">
    <property type="entry name" value="GAF"/>
</dbReference>
<dbReference type="SUPFAM" id="SSF55781">
    <property type="entry name" value="GAF domain-like"/>
    <property type="match status" value="1"/>
</dbReference>
<proteinExistence type="predicted"/>